<evidence type="ECO:0000313" key="1">
    <source>
        <dbReference type="EMBL" id="HIT37829.1"/>
    </source>
</evidence>
<name>A0A9D1GCN6_9FIRM</name>
<reference evidence="1" key="2">
    <citation type="journal article" date="2021" name="PeerJ">
        <title>Extensive microbial diversity within the chicken gut microbiome revealed by metagenomics and culture.</title>
        <authorList>
            <person name="Gilroy R."/>
            <person name="Ravi A."/>
            <person name="Getino M."/>
            <person name="Pursley I."/>
            <person name="Horton D.L."/>
            <person name="Alikhan N.F."/>
            <person name="Baker D."/>
            <person name="Gharbi K."/>
            <person name="Hall N."/>
            <person name="Watson M."/>
            <person name="Adriaenssens E.M."/>
            <person name="Foster-Nyarko E."/>
            <person name="Jarju S."/>
            <person name="Secka A."/>
            <person name="Antonio M."/>
            <person name="Oren A."/>
            <person name="Chaudhuri R.R."/>
            <person name="La Ragione R."/>
            <person name="Hildebrand F."/>
            <person name="Pallen M.J."/>
        </authorList>
    </citation>
    <scope>NUCLEOTIDE SEQUENCE</scope>
    <source>
        <strain evidence="1">CHK195-26880</strain>
    </source>
</reference>
<dbReference type="PROSITE" id="PS51257">
    <property type="entry name" value="PROKAR_LIPOPROTEIN"/>
    <property type="match status" value="1"/>
</dbReference>
<protein>
    <submittedName>
        <fullName evidence="1">Outer membrane lipoprotein carrier protein LolA</fullName>
    </submittedName>
</protein>
<sequence length="332" mass="37551">MKKIGLAFLVIICFLVTGCGKNSESDVLTDLDKKVNDSKGYVMTGSLEVLNNDDIYNYEVETAYKKDNYYKITLTNTSNNHEQIILKNDDGVYVLTPSLNKSFKFQSDWPYNNSQIYLLQSIISDLENDDKRTFKKDDKNYVFTSNVNYPNNRSLTSQKVTFDEKLNLTEAIVFDSDDVPNMTLKVKDIDFSPSFKNSYFDLEEIMSTVSLEEETMETSAIDDVIYPLVLPEGTKLTNEEKVSMTDGERVILTFSGDKPFLLIEETVSAMDEFTVIPTMGEPAMFMDSLGVLSDNSINFTSGGISYYLVSDVMNQDELIEIANSINVLPTMK</sequence>
<dbReference type="Proteomes" id="UP000886833">
    <property type="component" value="Unassembled WGS sequence"/>
</dbReference>
<accession>A0A9D1GCN6</accession>
<dbReference type="AlphaFoldDB" id="A0A9D1GCN6"/>
<comment type="caution">
    <text evidence="1">The sequence shown here is derived from an EMBL/GenBank/DDBJ whole genome shotgun (WGS) entry which is preliminary data.</text>
</comment>
<dbReference type="EMBL" id="DVKQ01000064">
    <property type="protein sequence ID" value="HIT37829.1"/>
    <property type="molecule type" value="Genomic_DNA"/>
</dbReference>
<dbReference type="Gene3D" id="2.50.20.10">
    <property type="entry name" value="Lipoprotein localisation LolA/LolB/LppX"/>
    <property type="match status" value="1"/>
</dbReference>
<gene>
    <name evidence="1" type="ORF">IAB59_05085</name>
</gene>
<organism evidence="1 2">
    <name type="scientific">Candidatus Onthousia faecipullorum</name>
    <dbReference type="NCBI Taxonomy" id="2840887"/>
    <lineage>
        <taxon>Bacteria</taxon>
        <taxon>Bacillati</taxon>
        <taxon>Bacillota</taxon>
        <taxon>Bacilli</taxon>
        <taxon>Candidatus Onthousia</taxon>
    </lineage>
</organism>
<evidence type="ECO:0000313" key="2">
    <source>
        <dbReference type="Proteomes" id="UP000886833"/>
    </source>
</evidence>
<dbReference type="SUPFAM" id="SSF89392">
    <property type="entry name" value="Prokaryotic lipoproteins and lipoprotein localization factors"/>
    <property type="match status" value="1"/>
</dbReference>
<dbReference type="PANTHER" id="PTHR37507:SF2">
    <property type="entry name" value="SPORULATION PROTEIN YDCC"/>
    <property type="match status" value="1"/>
</dbReference>
<reference evidence="1" key="1">
    <citation type="submission" date="2020-10" db="EMBL/GenBank/DDBJ databases">
        <authorList>
            <person name="Gilroy R."/>
        </authorList>
    </citation>
    <scope>NUCLEOTIDE SEQUENCE</scope>
    <source>
        <strain evidence="1">CHK195-26880</strain>
    </source>
</reference>
<dbReference type="PANTHER" id="PTHR37507">
    <property type="entry name" value="SPORULATION PROTEIN YDCC"/>
    <property type="match status" value="1"/>
</dbReference>
<dbReference type="InterPro" id="IPR052944">
    <property type="entry name" value="Sporulation_related"/>
</dbReference>
<proteinExistence type="predicted"/>
<dbReference type="InterPro" id="IPR029046">
    <property type="entry name" value="LolA/LolB/LppX"/>
</dbReference>
<keyword evidence="1" id="KW-0449">Lipoprotein</keyword>